<evidence type="ECO:0000256" key="1">
    <source>
        <dbReference type="SAM" id="Phobius"/>
    </source>
</evidence>
<name>A0A0E0UZT2_LISMM</name>
<protein>
    <submittedName>
        <fullName evidence="2">Uncharacterized protein</fullName>
    </submittedName>
</protein>
<dbReference type="RefSeq" id="WP_003729280.1">
    <property type="nucleotide sequence ID" value="NC_017537.1"/>
</dbReference>
<feature type="transmembrane region" description="Helical" evidence="1">
    <location>
        <begin position="15"/>
        <end position="44"/>
    </location>
</feature>
<accession>A0A0E0UZT2</accession>
<dbReference type="HOGENOM" id="CLU_2585474_0_0_9"/>
<evidence type="ECO:0000313" key="2">
    <source>
        <dbReference type="EMBL" id="AEH93623.1"/>
    </source>
</evidence>
<keyword evidence="1" id="KW-1133">Transmembrane helix</keyword>
<keyword evidence="1" id="KW-0472">Membrane</keyword>
<sequence length="90" mass="9948">MEEQVDLGHFLKKTFIAVVAVTLVFIGVLAMFTIIGVIIAIPLLKKASKMLLSTKEDSDHTHSHGGKLKIKCPACHAKMKFKDSELLDEK</sequence>
<keyword evidence="1" id="KW-0812">Transmembrane</keyword>
<dbReference type="AlphaFoldDB" id="A0A0E0UZT2"/>
<dbReference type="KEGG" id="lmq:LMM7_2618"/>
<organism evidence="2 3">
    <name type="scientific">Listeria monocytogenes serotype 4a (strain M7)</name>
    <dbReference type="NCBI Taxonomy" id="1030009"/>
    <lineage>
        <taxon>Bacteria</taxon>
        <taxon>Bacillati</taxon>
        <taxon>Bacillota</taxon>
        <taxon>Bacilli</taxon>
        <taxon>Bacillales</taxon>
        <taxon>Listeriaceae</taxon>
        <taxon>Listeria</taxon>
    </lineage>
</organism>
<gene>
    <name evidence="2" type="ordered locus">LMM7_2618</name>
</gene>
<proteinExistence type="predicted"/>
<dbReference type="EMBL" id="CP002816">
    <property type="protein sequence ID" value="AEH93623.1"/>
    <property type="molecule type" value="Genomic_DNA"/>
</dbReference>
<evidence type="ECO:0000313" key="3">
    <source>
        <dbReference type="Proteomes" id="UP000000486"/>
    </source>
</evidence>
<reference evidence="2 3" key="1">
    <citation type="journal article" date="2011" name="J. Bacteriol.">
        <title>Genome sequence of the nonpathogenic Listeria monocytogenes serovar 4a strain M7.</title>
        <authorList>
            <person name="Chen J."/>
            <person name="Xia Y."/>
            <person name="Cheng C."/>
            <person name="Fang C."/>
            <person name="Shan Y."/>
            <person name="Jin G."/>
            <person name="Fang W."/>
        </authorList>
    </citation>
    <scope>NUCLEOTIDE SEQUENCE [LARGE SCALE GENOMIC DNA]</scope>
    <source>
        <strain evidence="2 3">M7</strain>
    </source>
</reference>
<dbReference type="Proteomes" id="UP000000486">
    <property type="component" value="Chromosome"/>
</dbReference>
<dbReference type="PATRIC" id="fig|1030009.3.peg.2608"/>